<evidence type="ECO:0000313" key="3">
    <source>
        <dbReference type="Proteomes" id="UP000250321"/>
    </source>
</evidence>
<dbReference type="Proteomes" id="UP000250321">
    <property type="component" value="Unassembled WGS sequence"/>
</dbReference>
<comment type="caution">
    <text evidence="2">The sequence shown here is derived from an EMBL/GenBank/DDBJ whole genome shotgun (WGS) entry which is preliminary data.</text>
</comment>
<feature type="compositionally biased region" description="Pro residues" evidence="1">
    <location>
        <begin position="52"/>
        <end position="62"/>
    </location>
</feature>
<accession>A0A314YKI2</accession>
<feature type="region of interest" description="Disordered" evidence="1">
    <location>
        <begin position="42"/>
        <end position="70"/>
    </location>
</feature>
<reference evidence="2 3" key="1">
    <citation type="submission" date="2018-02" db="EMBL/GenBank/DDBJ databases">
        <title>Draft genome of wild Prunus yedoensis var. nudiflora.</title>
        <authorList>
            <person name="Baek S."/>
            <person name="Kim J.-H."/>
            <person name="Choi K."/>
            <person name="Kim G.-B."/>
            <person name="Cho A."/>
            <person name="Jang H."/>
            <person name="Shin C.-H."/>
            <person name="Yu H.-J."/>
            <person name="Mun J.-H."/>
        </authorList>
    </citation>
    <scope>NUCLEOTIDE SEQUENCE [LARGE SCALE GENOMIC DNA]</scope>
    <source>
        <strain evidence="3">cv. Jeju island</strain>
        <tissue evidence="2">Leaf</tissue>
    </source>
</reference>
<evidence type="ECO:0000313" key="2">
    <source>
        <dbReference type="EMBL" id="PQQ06897.1"/>
    </source>
</evidence>
<dbReference type="AlphaFoldDB" id="A0A314YKI2"/>
<keyword evidence="3" id="KW-1185">Reference proteome</keyword>
<evidence type="ECO:0000256" key="1">
    <source>
        <dbReference type="SAM" id="MobiDB-lite"/>
    </source>
</evidence>
<dbReference type="EMBL" id="PJQY01000923">
    <property type="protein sequence ID" value="PQQ06897.1"/>
    <property type="molecule type" value="Genomic_DNA"/>
</dbReference>
<proteinExistence type="predicted"/>
<sequence length="254" mass="26784">MLWMRTVGFGGMIISQPSLLRRSRMPYVAAQHRPTTLIRSAPSTLRPTCSVPSPPLTSPPRVPAVDQPTTPSAALDAEGMTFELPPIDPSIEIVTEGMPREEATTVIEKGEAAKAEVEASVVVGATVEDGEAIGAAVVPELRASRPAKRLPSEDEGEDEAPPTELVDVAASKAAAVAMPSPADLPLVLVSMVAAVSLPVEMVVPTLVTSITPHRPSGIVIRSEPTSTDNLDALFTSLYEEGAQLALDHSAKRRF</sequence>
<organism evidence="2 3">
    <name type="scientific">Prunus yedoensis var. nudiflora</name>
    <dbReference type="NCBI Taxonomy" id="2094558"/>
    <lineage>
        <taxon>Eukaryota</taxon>
        <taxon>Viridiplantae</taxon>
        <taxon>Streptophyta</taxon>
        <taxon>Embryophyta</taxon>
        <taxon>Tracheophyta</taxon>
        <taxon>Spermatophyta</taxon>
        <taxon>Magnoliopsida</taxon>
        <taxon>eudicotyledons</taxon>
        <taxon>Gunneridae</taxon>
        <taxon>Pentapetalae</taxon>
        <taxon>rosids</taxon>
        <taxon>fabids</taxon>
        <taxon>Rosales</taxon>
        <taxon>Rosaceae</taxon>
        <taxon>Amygdaloideae</taxon>
        <taxon>Amygdaleae</taxon>
        <taxon>Prunus</taxon>
    </lineage>
</organism>
<protein>
    <submittedName>
        <fullName evidence="2">Uncharacterized protein</fullName>
    </submittedName>
</protein>
<gene>
    <name evidence="2" type="ORF">Pyn_36664</name>
</gene>
<name>A0A314YKI2_PRUYE</name>